<evidence type="ECO:0000256" key="2">
    <source>
        <dbReference type="ARBA" id="ARBA00001913"/>
    </source>
</evidence>
<name>A0ABR3RDD6_9PLEO</name>
<evidence type="ECO:0000313" key="10">
    <source>
        <dbReference type="EMBL" id="KAL1602313.1"/>
    </source>
</evidence>
<evidence type="ECO:0000256" key="8">
    <source>
        <dbReference type="ARBA" id="ARBA00023239"/>
    </source>
</evidence>
<evidence type="ECO:0000256" key="4">
    <source>
        <dbReference type="ARBA" id="ARBA00012272"/>
    </source>
</evidence>
<evidence type="ECO:0000256" key="5">
    <source>
        <dbReference type="ARBA" id="ARBA00022525"/>
    </source>
</evidence>
<keyword evidence="7 9" id="KW-0106">Calcium</keyword>
<evidence type="ECO:0000256" key="3">
    <source>
        <dbReference type="ARBA" id="ARBA00004613"/>
    </source>
</evidence>
<keyword evidence="8 9" id="KW-0456">Lyase</keyword>
<dbReference type="InterPro" id="IPR004898">
    <property type="entry name" value="Pectate_lyase_PlyH/PlyE-like"/>
</dbReference>
<sequence length="90" mass="9081">MLCSNNQGRSPRTVTVTGLRANNVRTNVVGINSNFGDTATLSGMCGTVTGEVCQQFTGVNGPGGNSPEVNGKQNCGGAQGPIARGGLPRC</sequence>
<comment type="cofactor">
    <cofactor evidence="2 9">
        <name>Ca(2+)</name>
        <dbReference type="ChEBI" id="CHEBI:29108"/>
    </cofactor>
</comment>
<comment type="function">
    <text evidence="9">Pectinolytic enzyme consist of four classes of enzymes: pectin lyase, polygalacturonase, pectin methylesterase and rhamnogalacturonase. Among pectinolytic enzymes, pectin lyase is the most important in depolymerization of pectin, since it cleaves internal glycosidic bonds of highly methylated pectins. Favors pectate, the anion, over pectin, the methyl ester.</text>
</comment>
<evidence type="ECO:0000256" key="7">
    <source>
        <dbReference type="ARBA" id="ARBA00022837"/>
    </source>
</evidence>
<dbReference type="EC" id="4.2.2.2" evidence="4 9"/>
<keyword evidence="6" id="KW-0732">Signal</keyword>
<dbReference type="Pfam" id="PF03211">
    <property type="entry name" value="Pectate_lyase"/>
    <property type="match status" value="1"/>
</dbReference>
<comment type="similarity">
    <text evidence="9">Belongs to the polysaccharide lyase 3 family.</text>
</comment>
<organism evidence="10 11">
    <name type="scientific">Nothophoma quercina</name>
    <dbReference type="NCBI Taxonomy" id="749835"/>
    <lineage>
        <taxon>Eukaryota</taxon>
        <taxon>Fungi</taxon>
        <taxon>Dikarya</taxon>
        <taxon>Ascomycota</taxon>
        <taxon>Pezizomycotina</taxon>
        <taxon>Dothideomycetes</taxon>
        <taxon>Pleosporomycetidae</taxon>
        <taxon>Pleosporales</taxon>
        <taxon>Pleosporineae</taxon>
        <taxon>Didymellaceae</taxon>
        <taxon>Nothophoma</taxon>
    </lineage>
</organism>
<evidence type="ECO:0000256" key="1">
    <source>
        <dbReference type="ARBA" id="ARBA00000695"/>
    </source>
</evidence>
<dbReference type="Gene3D" id="2.160.20.10">
    <property type="entry name" value="Single-stranded right-handed beta-helix, Pectin lyase-like"/>
    <property type="match status" value="1"/>
</dbReference>
<accession>A0ABR3RDD6</accession>
<evidence type="ECO:0000256" key="9">
    <source>
        <dbReference type="RuleBase" id="RU367009"/>
    </source>
</evidence>
<proteinExistence type="inferred from homology"/>
<comment type="catalytic activity">
    <reaction evidence="1 9">
        <text>Eliminative cleavage of (1-&gt;4)-alpha-D-galacturonan to give oligosaccharides with 4-deoxy-alpha-D-galact-4-enuronosyl groups at their non-reducing ends.</text>
        <dbReference type="EC" id="4.2.2.2"/>
    </reaction>
</comment>
<protein>
    <recommendedName>
        <fullName evidence="4 9">Pectate lyase</fullName>
        <ecNumber evidence="4 9">4.2.2.2</ecNumber>
    </recommendedName>
</protein>
<dbReference type="Proteomes" id="UP001521222">
    <property type="component" value="Unassembled WGS sequence"/>
</dbReference>
<evidence type="ECO:0000256" key="6">
    <source>
        <dbReference type="ARBA" id="ARBA00022729"/>
    </source>
</evidence>
<keyword evidence="5 9" id="KW-0964">Secreted</keyword>
<dbReference type="InterPro" id="IPR012334">
    <property type="entry name" value="Pectin_lyas_fold"/>
</dbReference>
<reference evidence="10 11" key="1">
    <citation type="submission" date="2024-02" db="EMBL/GenBank/DDBJ databases">
        <title>De novo assembly and annotation of 12 fungi associated with fruit tree decline syndrome in Ontario, Canada.</title>
        <authorList>
            <person name="Sulman M."/>
            <person name="Ellouze W."/>
            <person name="Ilyukhin E."/>
        </authorList>
    </citation>
    <scope>NUCLEOTIDE SEQUENCE [LARGE SCALE GENOMIC DNA]</scope>
    <source>
        <strain evidence="10 11">M97-236</strain>
    </source>
</reference>
<evidence type="ECO:0000313" key="11">
    <source>
        <dbReference type="Proteomes" id="UP001521222"/>
    </source>
</evidence>
<comment type="subcellular location">
    <subcellularLocation>
        <location evidence="3 9">Secreted</location>
    </subcellularLocation>
</comment>
<comment type="caution">
    <text evidence="10">The sequence shown here is derived from an EMBL/GenBank/DDBJ whole genome shotgun (WGS) entry which is preliminary data.</text>
</comment>
<keyword evidence="11" id="KW-1185">Reference proteome</keyword>
<dbReference type="EMBL" id="JAKIXB020000014">
    <property type="protein sequence ID" value="KAL1602313.1"/>
    <property type="molecule type" value="Genomic_DNA"/>
</dbReference>
<gene>
    <name evidence="10" type="ORF">SLS59_005003</name>
</gene>